<gene>
    <name evidence="2" type="ORF">GCM10010967_41840</name>
</gene>
<dbReference type="EMBL" id="BMLI01000002">
    <property type="protein sequence ID" value="GGN02785.1"/>
    <property type="molecule type" value="Genomic_DNA"/>
</dbReference>
<accession>A0ABQ2I9Z2</accession>
<organism evidence="2 3">
    <name type="scientific">Dyadobacter beijingensis</name>
    <dbReference type="NCBI Taxonomy" id="365489"/>
    <lineage>
        <taxon>Bacteria</taxon>
        <taxon>Pseudomonadati</taxon>
        <taxon>Bacteroidota</taxon>
        <taxon>Cytophagia</taxon>
        <taxon>Cytophagales</taxon>
        <taxon>Spirosomataceae</taxon>
        <taxon>Dyadobacter</taxon>
    </lineage>
</organism>
<feature type="domain" description="DUF3108" evidence="1">
    <location>
        <begin position="18"/>
        <end position="215"/>
    </location>
</feature>
<reference evidence="3" key="1">
    <citation type="journal article" date="2019" name="Int. J. Syst. Evol. Microbiol.">
        <title>The Global Catalogue of Microorganisms (GCM) 10K type strain sequencing project: providing services to taxonomists for standard genome sequencing and annotation.</title>
        <authorList>
            <consortium name="The Broad Institute Genomics Platform"/>
            <consortium name="The Broad Institute Genome Sequencing Center for Infectious Disease"/>
            <person name="Wu L."/>
            <person name="Ma J."/>
        </authorList>
    </citation>
    <scope>NUCLEOTIDE SEQUENCE [LARGE SCALE GENOMIC DNA]</scope>
    <source>
        <strain evidence="3">CGMCC 1.6375</strain>
    </source>
</reference>
<comment type="caution">
    <text evidence="2">The sequence shown here is derived from an EMBL/GenBank/DDBJ whole genome shotgun (WGS) entry which is preliminary data.</text>
</comment>
<proteinExistence type="predicted"/>
<name>A0ABQ2I9Z2_9BACT</name>
<evidence type="ECO:0000259" key="1">
    <source>
        <dbReference type="Pfam" id="PF21347"/>
    </source>
</evidence>
<sequence length="219" mass="24363">MMLSLRAYAQECAGFTFKEGGGFEMNNYDGKGKAIGKLVYKIAKVAKEGGSTVVTIDMESFNSKGKSELKNTYQMKCDGNVLILDAASLINQEQMKSFQSMEMKFTYDNIEIPGKLNVGDKLKDASVRGEGKSGPMGVTFNMLIKNRTVTSQEKLTIPAGSYDVYKVNSDLNMEMVMGFPVKMEMQSISYRAPGVIWDLKTETYRKGKLMGYSELAKIY</sequence>
<keyword evidence="3" id="KW-1185">Reference proteome</keyword>
<evidence type="ECO:0000313" key="3">
    <source>
        <dbReference type="Proteomes" id="UP000632339"/>
    </source>
</evidence>
<dbReference type="Proteomes" id="UP000632339">
    <property type="component" value="Unassembled WGS sequence"/>
</dbReference>
<protein>
    <recommendedName>
        <fullName evidence="1">DUF3108 domain-containing protein</fullName>
    </recommendedName>
</protein>
<evidence type="ECO:0000313" key="2">
    <source>
        <dbReference type="EMBL" id="GGN02785.1"/>
    </source>
</evidence>
<dbReference type="Pfam" id="PF21347">
    <property type="entry name" value="DUF3108_like"/>
    <property type="match status" value="1"/>
</dbReference>
<dbReference type="Gene3D" id="2.40.360.20">
    <property type="match status" value="1"/>
</dbReference>
<dbReference type="InterPro" id="IPR049279">
    <property type="entry name" value="DUF3108-like"/>
</dbReference>